<sequence>MSSIPKSNTQDRQGDVSLTINSTLDPINTEHENNSQVEVEAFSYEYPEGGLSAWIVVAGASMMLACTFGMMSTVGVLQSYWETHQLQMYSSSEIGWISSLFVFLNLLLGVQVGPLFDRYGPRWVMLIGSILYTISIFLLGSCQKYYQFLLCLGVLGGVSSALVSTPCLAVISHWFNRRRGTATGIAMAGSSLGGIVFPIILRPALENLGWAWALRILGFIFLFFLIIGNMCIKSRFSVKTSGGTINLKCFADSRFIWATIGAFFGEIVVFTSLGLIPSYALAQGFDSETGFYLLAVFNAGSGLGRWLAGLASDHYGRFNTISVIMAVTALCIFVLWYPFGRLIGVLYPFVCLLGFGTGSILSLTPVCIGQLCKTEDFGQWVGTCYFVTSFGSLVGIPIGGLLLEVVGASNLVAFLGGVLVISFIAFLVARWACLGYHWKWFTIT</sequence>
<feature type="transmembrane region" description="Helical" evidence="3">
    <location>
        <begin position="345"/>
        <end position="368"/>
    </location>
</feature>
<keyword evidence="3" id="KW-0812">Transmembrane</keyword>
<dbReference type="Gene3D" id="1.20.1250.20">
    <property type="entry name" value="MFS general substrate transporter like domains"/>
    <property type="match status" value="2"/>
</dbReference>
<feature type="transmembrane region" description="Helical" evidence="3">
    <location>
        <begin position="212"/>
        <end position="232"/>
    </location>
</feature>
<feature type="transmembrane region" description="Helical" evidence="3">
    <location>
        <begin position="94"/>
        <end position="116"/>
    </location>
</feature>
<dbReference type="PANTHER" id="PTHR11360:SF230">
    <property type="entry name" value="MONOCARBOXYLATE TRANSPORTER, PUTATIVE (AFU_ORTHOLOGUE AFUA_2G12790)-RELATED"/>
    <property type="match status" value="1"/>
</dbReference>
<dbReference type="InterPro" id="IPR050327">
    <property type="entry name" value="Proton-linked_MCT"/>
</dbReference>
<proteinExistence type="inferred from homology"/>
<gene>
    <name evidence="5" type="ORF">PCAMFM013_S003g000379</name>
</gene>
<reference evidence="5 6" key="1">
    <citation type="journal article" date="2014" name="Nat. Commun.">
        <title>Multiple recent horizontal transfers of a large genomic region in cheese making fungi.</title>
        <authorList>
            <person name="Cheeseman K."/>
            <person name="Ropars J."/>
            <person name="Renault P."/>
            <person name="Dupont J."/>
            <person name="Gouzy J."/>
            <person name="Branca A."/>
            <person name="Abraham A.L."/>
            <person name="Ceppi M."/>
            <person name="Conseiller E."/>
            <person name="Debuchy R."/>
            <person name="Malagnac F."/>
            <person name="Goarin A."/>
            <person name="Silar P."/>
            <person name="Lacoste S."/>
            <person name="Sallet E."/>
            <person name="Bensimon A."/>
            <person name="Giraud T."/>
            <person name="Brygoo Y."/>
        </authorList>
    </citation>
    <scope>NUCLEOTIDE SEQUENCE [LARGE SCALE GENOMIC DNA]</scope>
    <source>
        <strain evidence="6">FM 013</strain>
    </source>
</reference>
<feature type="transmembrane region" description="Helical" evidence="3">
    <location>
        <begin position="408"/>
        <end position="429"/>
    </location>
</feature>
<dbReference type="EMBL" id="HG793136">
    <property type="protein sequence ID" value="CRL19588.1"/>
    <property type="molecule type" value="Genomic_DNA"/>
</dbReference>
<feature type="transmembrane region" description="Helical" evidence="3">
    <location>
        <begin position="289"/>
        <end position="308"/>
    </location>
</feature>
<evidence type="ECO:0000256" key="2">
    <source>
        <dbReference type="ARBA" id="ARBA00006727"/>
    </source>
</evidence>
<dbReference type="GO" id="GO:0022857">
    <property type="term" value="F:transmembrane transporter activity"/>
    <property type="evidence" value="ECO:0007669"/>
    <property type="project" value="InterPro"/>
</dbReference>
<dbReference type="PANTHER" id="PTHR11360">
    <property type="entry name" value="MONOCARBOXYLATE TRANSPORTER"/>
    <property type="match status" value="1"/>
</dbReference>
<dbReference type="AlphaFoldDB" id="A0A0G4NZW8"/>
<evidence type="ECO:0000313" key="6">
    <source>
        <dbReference type="Proteomes" id="UP000053732"/>
    </source>
</evidence>
<dbReference type="SUPFAM" id="SSF103473">
    <property type="entry name" value="MFS general substrate transporter"/>
    <property type="match status" value="1"/>
</dbReference>
<comment type="subcellular location">
    <subcellularLocation>
        <location evidence="1">Membrane</location>
        <topology evidence="1">Multi-pass membrane protein</topology>
    </subcellularLocation>
</comment>
<name>A0A0G4NZW8_PENC3</name>
<dbReference type="GO" id="GO:0016020">
    <property type="term" value="C:membrane"/>
    <property type="evidence" value="ECO:0007669"/>
    <property type="project" value="UniProtKB-SubCell"/>
</dbReference>
<dbReference type="InterPro" id="IPR011701">
    <property type="entry name" value="MFS"/>
</dbReference>
<protein>
    <submittedName>
        <fullName evidence="5">Sucrose/H+ symporter, plant</fullName>
    </submittedName>
</protein>
<feature type="transmembrane region" description="Helical" evidence="3">
    <location>
        <begin position="183"/>
        <end position="200"/>
    </location>
</feature>
<feature type="transmembrane region" description="Helical" evidence="3">
    <location>
        <begin position="146"/>
        <end position="171"/>
    </location>
</feature>
<keyword evidence="3" id="KW-1133">Transmembrane helix</keyword>
<accession>A0A0G4NZW8</accession>
<dbReference type="PROSITE" id="PS50850">
    <property type="entry name" value="MFS"/>
    <property type="match status" value="1"/>
</dbReference>
<feature type="transmembrane region" description="Helical" evidence="3">
    <location>
        <begin position="320"/>
        <end position="339"/>
    </location>
</feature>
<evidence type="ECO:0000259" key="4">
    <source>
        <dbReference type="PROSITE" id="PS50850"/>
    </source>
</evidence>
<organism evidence="5 6">
    <name type="scientific">Penicillium camemberti (strain FM 013)</name>
    <dbReference type="NCBI Taxonomy" id="1429867"/>
    <lineage>
        <taxon>Eukaryota</taxon>
        <taxon>Fungi</taxon>
        <taxon>Dikarya</taxon>
        <taxon>Ascomycota</taxon>
        <taxon>Pezizomycotina</taxon>
        <taxon>Eurotiomycetes</taxon>
        <taxon>Eurotiomycetidae</taxon>
        <taxon>Eurotiales</taxon>
        <taxon>Aspergillaceae</taxon>
        <taxon>Penicillium</taxon>
    </lineage>
</organism>
<dbReference type="Pfam" id="PF07690">
    <property type="entry name" value="MFS_1"/>
    <property type="match status" value="1"/>
</dbReference>
<dbReference type="InterPro" id="IPR036259">
    <property type="entry name" value="MFS_trans_sf"/>
</dbReference>
<dbReference type="CDD" id="cd17352">
    <property type="entry name" value="MFS_MCT_SLC16"/>
    <property type="match status" value="1"/>
</dbReference>
<keyword evidence="3" id="KW-0472">Membrane</keyword>
<feature type="transmembrane region" description="Helical" evidence="3">
    <location>
        <begin position="51"/>
        <end position="74"/>
    </location>
</feature>
<keyword evidence="6" id="KW-1185">Reference proteome</keyword>
<comment type="similarity">
    <text evidence="2">Belongs to the major facilitator superfamily. Monocarboxylate porter (TC 2.A.1.13) family.</text>
</comment>
<evidence type="ECO:0000256" key="3">
    <source>
        <dbReference type="SAM" id="Phobius"/>
    </source>
</evidence>
<feature type="transmembrane region" description="Helical" evidence="3">
    <location>
        <begin position="255"/>
        <end position="277"/>
    </location>
</feature>
<dbReference type="InterPro" id="IPR020846">
    <property type="entry name" value="MFS_dom"/>
</dbReference>
<feature type="transmembrane region" description="Helical" evidence="3">
    <location>
        <begin position="123"/>
        <end position="140"/>
    </location>
</feature>
<feature type="transmembrane region" description="Helical" evidence="3">
    <location>
        <begin position="380"/>
        <end position="402"/>
    </location>
</feature>
<evidence type="ECO:0000256" key="1">
    <source>
        <dbReference type="ARBA" id="ARBA00004141"/>
    </source>
</evidence>
<dbReference type="Proteomes" id="UP000053732">
    <property type="component" value="Unassembled WGS sequence"/>
</dbReference>
<feature type="domain" description="Major facilitator superfamily (MFS) profile" evidence="4">
    <location>
        <begin position="53"/>
        <end position="434"/>
    </location>
</feature>
<evidence type="ECO:0000313" key="5">
    <source>
        <dbReference type="EMBL" id="CRL19588.1"/>
    </source>
</evidence>